<dbReference type="Proteomes" id="UP000807469">
    <property type="component" value="Unassembled WGS sequence"/>
</dbReference>
<organism evidence="1 2">
    <name type="scientific">Pholiota conissans</name>
    <dbReference type="NCBI Taxonomy" id="109636"/>
    <lineage>
        <taxon>Eukaryota</taxon>
        <taxon>Fungi</taxon>
        <taxon>Dikarya</taxon>
        <taxon>Basidiomycota</taxon>
        <taxon>Agaricomycotina</taxon>
        <taxon>Agaricomycetes</taxon>
        <taxon>Agaricomycetidae</taxon>
        <taxon>Agaricales</taxon>
        <taxon>Agaricineae</taxon>
        <taxon>Strophariaceae</taxon>
        <taxon>Pholiota</taxon>
    </lineage>
</organism>
<keyword evidence="2" id="KW-1185">Reference proteome</keyword>
<dbReference type="OrthoDB" id="3188871at2759"/>
<gene>
    <name evidence="1" type="ORF">BDN70DRAFT_881838</name>
</gene>
<protein>
    <submittedName>
        <fullName evidence="1">Uncharacterized protein</fullName>
    </submittedName>
</protein>
<dbReference type="AlphaFoldDB" id="A0A9P5YWB6"/>
<name>A0A9P5YWB6_9AGAR</name>
<comment type="caution">
    <text evidence="1">The sequence shown here is derived from an EMBL/GenBank/DDBJ whole genome shotgun (WGS) entry which is preliminary data.</text>
</comment>
<sequence length="171" mass="18786">MTTAVLLLPLDQWVQQHLTTIIESTEDVALHTEMNHFMAQHAAITINGAHMSRQEFMKQIKAENAAEMKANITFKDSVMVPAKKGDDITAGSVGVFYKAVITSTKMIHGVHTSKQVIGSLNVVIETDTSIPLPHMPGYNDRRRVVSFNEVRLERPLLVAVGSTPAEPAPSQ</sequence>
<reference evidence="1" key="1">
    <citation type="submission" date="2020-11" db="EMBL/GenBank/DDBJ databases">
        <authorList>
            <consortium name="DOE Joint Genome Institute"/>
            <person name="Ahrendt S."/>
            <person name="Riley R."/>
            <person name="Andreopoulos W."/>
            <person name="Labutti K."/>
            <person name="Pangilinan J."/>
            <person name="Ruiz-Duenas F.J."/>
            <person name="Barrasa J.M."/>
            <person name="Sanchez-Garcia M."/>
            <person name="Camarero S."/>
            <person name="Miyauchi S."/>
            <person name="Serrano A."/>
            <person name="Linde D."/>
            <person name="Babiker R."/>
            <person name="Drula E."/>
            <person name="Ayuso-Fernandez I."/>
            <person name="Pacheco R."/>
            <person name="Padilla G."/>
            <person name="Ferreira P."/>
            <person name="Barriuso J."/>
            <person name="Kellner H."/>
            <person name="Castanera R."/>
            <person name="Alfaro M."/>
            <person name="Ramirez L."/>
            <person name="Pisabarro A.G."/>
            <person name="Kuo A."/>
            <person name="Tritt A."/>
            <person name="Lipzen A."/>
            <person name="He G."/>
            <person name="Yan M."/>
            <person name="Ng V."/>
            <person name="Cullen D."/>
            <person name="Martin F."/>
            <person name="Rosso M.-N."/>
            <person name="Henrissat B."/>
            <person name="Hibbett D."/>
            <person name="Martinez A.T."/>
            <person name="Grigoriev I.V."/>
        </authorList>
    </citation>
    <scope>NUCLEOTIDE SEQUENCE</scope>
    <source>
        <strain evidence="1">CIRM-BRFM 674</strain>
    </source>
</reference>
<evidence type="ECO:0000313" key="2">
    <source>
        <dbReference type="Proteomes" id="UP000807469"/>
    </source>
</evidence>
<dbReference type="EMBL" id="MU155278">
    <property type="protein sequence ID" value="KAF9476912.1"/>
    <property type="molecule type" value="Genomic_DNA"/>
</dbReference>
<evidence type="ECO:0000313" key="1">
    <source>
        <dbReference type="EMBL" id="KAF9476912.1"/>
    </source>
</evidence>
<accession>A0A9P5YWB6</accession>
<proteinExistence type="predicted"/>